<comment type="subcellular location">
    <subcellularLocation>
        <location evidence="1">Membrane</location>
        <topology evidence="1">Single-pass membrane protein</topology>
    </subcellularLocation>
</comment>
<evidence type="ECO:0000256" key="6">
    <source>
        <dbReference type="SAM" id="Phobius"/>
    </source>
</evidence>
<evidence type="ECO:0000313" key="8">
    <source>
        <dbReference type="Proteomes" id="UP000264800"/>
    </source>
</evidence>
<proteinExistence type="inferred from homology"/>
<dbReference type="STRING" id="37003.ENSKMAP00000028412"/>
<comment type="similarity">
    <text evidence="5">Belongs to the PDZK1-interacting protein 1/SMIM24 family.</text>
</comment>
<evidence type="ECO:0000256" key="2">
    <source>
        <dbReference type="ARBA" id="ARBA00022692"/>
    </source>
</evidence>
<reference evidence="7" key="1">
    <citation type="submission" date="2025-08" db="UniProtKB">
        <authorList>
            <consortium name="Ensembl"/>
        </authorList>
    </citation>
    <scope>IDENTIFICATION</scope>
</reference>
<dbReference type="Pfam" id="PF15807">
    <property type="entry name" value="MAP17"/>
    <property type="match status" value="1"/>
</dbReference>
<evidence type="ECO:0000256" key="1">
    <source>
        <dbReference type="ARBA" id="ARBA00004167"/>
    </source>
</evidence>
<evidence type="ECO:0000256" key="4">
    <source>
        <dbReference type="ARBA" id="ARBA00023136"/>
    </source>
</evidence>
<feature type="transmembrane region" description="Helical" evidence="6">
    <location>
        <begin position="45"/>
        <end position="65"/>
    </location>
</feature>
<dbReference type="AlphaFoldDB" id="A0A3Q3GZB3"/>
<dbReference type="InterPro" id="IPR031627">
    <property type="entry name" value="PDZK1IP1/SMIM24"/>
</dbReference>
<protein>
    <submittedName>
        <fullName evidence="7">Uncharacterized protein</fullName>
    </submittedName>
</protein>
<dbReference type="GO" id="GO:0016020">
    <property type="term" value="C:membrane"/>
    <property type="evidence" value="ECO:0007669"/>
    <property type="project" value="UniProtKB-SubCell"/>
</dbReference>
<dbReference type="PANTHER" id="PTHR15296">
    <property type="entry name" value="MEMBRANE-ASSOCIATED PROTEIN MAP17"/>
    <property type="match status" value="1"/>
</dbReference>
<accession>A0A3Q3GZB3</accession>
<evidence type="ECO:0000256" key="3">
    <source>
        <dbReference type="ARBA" id="ARBA00022989"/>
    </source>
</evidence>
<keyword evidence="3 6" id="KW-1133">Transmembrane helix</keyword>
<keyword evidence="8" id="KW-1185">Reference proteome</keyword>
<evidence type="ECO:0000313" key="7">
    <source>
        <dbReference type="Ensembl" id="ENSKMAP00000028412.1"/>
    </source>
</evidence>
<reference evidence="7" key="2">
    <citation type="submission" date="2025-09" db="UniProtKB">
        <authorList>
            <consortium name="Ensembl"/>
        </authorList>
    </citation>
    <scope>IDENTIFICATION</scope>
</reference>
<keyword evidence="2 6" id="KW-0812">Transmembrane</keyword>
<name>A0A3Q3GZB3_KRYMA</name>
<organism evidence="7 8">
    <name type="scientific">Kryptolebias marmoratus</name>
    <name type="common">Mangrove killifish</name>
    <name type="synonym">Rivulus marmoratus</name>
    <dbReference type="NCBI Taxonomy" id="37003"/>
    <lineage>
        <taxon>Eukaryota</taxon>
        <taxon>Metazoa</taxon>
        <taxon>Chordata</taxon>
        <taxon>Craniata</taxon>
        <taxon>Vertebrata</taxon>
        <taxon>Euteleostomi</taxon>
        <taxon>Actinopterygii</taxon>
        <taxon>Neopterygii</taxon>
        <taxon>Teleostei</taxon>
        <taxon>Neoteleostei</taxon>
        <taxon>Acanthomorphata</taxon>
        <taxon>Ovalentaria</taxon>
        <taxon>Atherinomorphae</taxon>
        <taxon>Cyprinodontiformes</taxon>
        <taxon>Rivulidae</taxon>
        <taxon>Kryptolebias</taxon>
    </lineage>
</organism>
<dbReference type="PANTHER" id="PTHR15296:SF1">
    <property type="entry name" value="PDZK1 INTERACTING PROTEIN 1"/>
    <property type="match status" value="1"/>
</dbReference>
<dbReference type="Ensembl" id="ENSKMAT00000028770.1">
    <property type="protein sequence ID" value="ENSKMAP00000028412.1"/>
    <property type="gene ID" value="ENSKMAG00000021063.1"/>
</dbReference>
<dbReference type="GeneTree" id="ENSGT01130000279076"/>
<sequence length="113" mass="13009">MAPLPPLKGQFGCFQPGFLFSLLHVRFEITRNAEGSNISRLLPQWLTGLIAVSSFLLLTFIGFVVKRMWCENRSLFSDDLNGSVFRRIPSVESVRENQYVERNPYDTKLDVLR</sequence>
<evidence type="ECO:0000256" key="5">
    <source>
        <dbReference type="ARBA" id="ARBA00049650"/>
    </source>
</evidence>
<keyword evidence="4 6" id="KW-0472">Membrane</keyword>
<dbReference type="Proteomes" id="UP000264800">
    <property type="component" value="Unplaced"/>
</dbReference>